<name>A0ACB8W3I4_9TELE</name>
<feature type="non-terminal residue" evidence="1">
    <location>
        <position position="1"/>
    </location>
</feature>
<keyword evidence="2" id="KW-1185">Reference proteome</keyword>
<proteinExistence type="predicted"/>
<dbReference type="Proteomes" id="UP000831701">
    <property type="component" value="Chromosome 15"/>
</dbReference>
<accession>A0ACB8W3I4</accession>
<evidence type="ECO:0000313" key="1">
    <source>
        <dbReference type="EMBL" id="KAI3362301.1"/>
    </source>
</evidence>
<reference evidence="1" key="1">
    <citation type="submission" date="2022-04" db="EMBL/GenBank/DDBJ databases">
        <title>Jade perch genome.</title>
        <authorList>
            <person name="Chao B."/>
        </authorList>
    </citation>
    <scope>NUCLEOTIDE SEQUENCE</scope>
    <source>
        <strain evidence="1">CB-2022</strain>
    </source>
</reference>
<protein>
    <submittedName>
        <fullName evidence="1">Uncharacterized protein</fullName>
    </submittedName>
</protein>
<organism evidence="1 2">
    <name type="scientific">Scortum barcoo</name>
    <name type="common">barcoo grunter</name>
    <dbReference type="NCBI Taxonomy" id="214431"/>
    <lineage>
        <taxon>Eukaryota</taxon>
        <taxon>Metazoa</taxon>
        <taxon>Chordata</taxon>
        <taxon>Craniata</taxon>
        <taxon>Vertebrata</taxon>
        <taxon>Euteleostomi</taxon>
        <taxon>Actinopterygii</taxon>
        <taxon>Neopterygii</taxon>
        <taxon>Teleostei</taxon>
        <taxon>Neoteleostei</taxon>
        <taxon>Acanthomorphata</taxon>
        <taxon>Eupercaria</taxon>
        <taxon>Centrarchiformes</taxon>
        <taxon>Terapontoidei</taxon>
        <taxon>Terapontidae</taxon>
        <taxon>Scortum</taxon>
    </lineage>
</organism>
<gene>
    <name evidence="1" type="ORF">L3Q82_012616</name>
</gene>
<dbReference type="EMBL" id="CM041545">
    <property type="protein sequence ID" value="KAI3362301.1"/>
    <property type="molecule type" value="Genomic_DNA"/>
</dbReference>
<comment type="caution">
    <text evidence="1">The sequence shown here is derived from an EMBL/GenBank/DDBJ whole genome shotgun (WGS) entry which is preliminary data.</text>
</comment>
<evidence type="ECO:0000313" key="2">
    <source>
        <dbReference type="Proteomes" id="UP000831701"/>
    </source>
</evidence>
<sequence>YIKDTVLHISGKVTNMEVDYVEYEDYTPGNETESNDTTSKLLNFGTSHSSLTNVLVALNIIISVLGLGGNSLVIWICGWKMKRTVITTWYTSLAISAFLFCAFLPLEVFYMITSHWPFGLFLCKLTSSALFLNMYSSVFLLVLISADRCIMILFPVWSHNHRTVQKAVGVVVLMWLLSALLTLPSLIFRQVVVHGSVTQCYTGYMGHSRHKVVVLTRFTCGFLIPFLVIVFCCTVLGVKLSNLTIKSKKPYKVMAALILSFFLCWVPYHSVLLLELNLKNHSLEVVKTGLKVGATLAAANSFISPVLYVCIGNDFKQTLRRSLTSRIEEAMAEDFRTEGPSPGSSSSTAADGGNQDSTFECNICLDTAKDAVISLCGHLFCWPCLHQLMQVLNISLSLCSGWRPDPTDKCVQCVKPVSAETKSSPYMGVEAQVNKTPGGLTLNFIERTPPRPQGQRPEPENRGGFQGFGFGDGGFQMSFGIGAFPFGIFATAFNINDGRPPPAAPGTPQHMDEQFLSRLFLFVALVIMFWLLIA</sequence>